<reference evidence="1 2" key="1">
    <citation type="submission" date="2013-11" db="EMBL/GenBank/DDBJ databases">
        <title>Comparative genomics of Ignicoccus.</title>
        <authorList>
            <person name="Podar M."/>
        </authorList>
    </citation>
    <scope>NUCLEOTIDE SEQUENCE [LARGE SCALE GENOMIC DNA]</scope>
    <source>
        <strain evidence="1 2">DSM 13165</strain>
    </source>
</reference>
<dbReference type="Proteomes" id="UP000060778">
    <property type="component" value="Chromosome"/>
</dbReference>
<evidence type="ECO:0000313" key="2">
    <source>
        <dbReference type="Proteomes" id="UP000060778"/>
    </source>
</evidence>
<dbReference type="AlphaFoldDB" id="A0A0U3F4X0"/>
<protein>
    <submittedName>
        <fullName evidence="1">Uncharacterized protein</fullName>
    </submittedName>
</protein>
<dbReference type="KEGG" id="iis:EYM_05705"/>
<proteinExistence type="predicted"/>
<organism evidence="1 2">
    <name type="scientific">Ignicoccus islandicus DSM 13165</name>
    <dbReference type="NCBI Taxonomy" id="940295"/>
    <lineage>
        <taxon>Archaea</taxon>
        <taxon>Thermoproteota</taxon>
        <taxon>Thermoprotei</taxon>
        <taxon>Desulfurococcales</taxon>
        <taxon>Desulfurococcaceae</taxon>
        <taxon>Ignicoccus</taxon>
    </lineage>
</organism>
<dbReference type="RefSeq" id="WP_075050050.1">
    <property type="nucleotide sequence ID" value="NZ_CP006867.1"/>
</dbReference>
<gene>
    <name evidence="1" type="ORF">EYM_05705</name>
</gene>
<keyword evidence="2" id="KW-1185">Reference proteome</keyword>
<dbReference type="GeneID" id="30680524"/>
<accession>A0A0U3F4X0</accession>
<name>A0A0U3F4X0_9CREN</name>
<dbReference type="EMBL" id="CP006867">
    <property type="protein sequence ID" value="ALU12613.1"/>
    <property type="molecule type" value="Genomic_DNA"/>
</dbReference>
<sequence length="142" mass="16107">MGYNIEEFIPVLPSRELISEFIEELYKESRGDCVTILDTISKLLEGELEDSLRNLNKYFGDGEIHPEAALNILILKSFKDFLRLYSDLIRSAKDGNLDPETKSEVVNVLEPLIAVIRLAGSWNAIASREVRGNLQREIKEPS</sequence>
<evidence type="ECO:0000313" key="1">
    <source>
        <dbReference type="EMBL" id="ALU12613.1"/>
    </source>
</evidence>